<keyword evidence="5" id="KW-1185">Reference proteome</keyword>
<evidence type="ECO:0000259" key="3">
    <source>
        <dbReference type="Pfam" id="PF00048"/>
    </source>
</evidence>
<dbReference type="GO" id="GO:0008009">
    <property type="term" value="F:chemokine activity"/>
    <property type="evidence" value="ECO:0007669"/>
    <property type="project" value="InterPro"/>
</dbReference>
<evidence type="ECO:0000256" key="1">
    <source>
        <dbReference type="ARBA" id="ARBA00022514"/>
    </source>
</evidence>
<feature type="chain" id="PRO_5043764505" description="Chemokine interleukin-8-like domain-containing protein" evidence="2">
    <location>
        <begin position="23"/>
        <end position="115"/>
    </location>
</feature>
<name>A0AAV6FF50_9TELE</name>
<dbReference type="EMBL" id="JADWDJ010000024">
    <property type="protein sequence ID" value="KAG5261114.1"/>
    <property type="molecule type" value="Genomic_DNA"/>
</dbReference>
<dbReference type="Pfam" id="PF00048">
    <property type="entry name" value="IL8"/>
    <property type="match status" value="1"/>
</dbReference>
<keyword evidence="2" id="KW-0732">Signal</keyword>
<dbReference type="Proteomes" id="UP000823561">
    <property type="component" value="Chromosome 24"/>
</dbReference>
<feature type="domain" description="Chemokine interleukin-8-like" evidence="3">
    <location>
        <begin position="30"/>
        <end position="86"/>
    </location>
</feature>
<keyword evidence="1" id="KW-0202">Cytokine</keyword>
<proteinExistence type="predicted"/>
<dbReference type="AlphaFoldDB" id="A0AAV6FF50"/>
<dbReference type="GO" id="GO:0005615">
    <property type="term" value="C:extracellular space"/>
    <property type="evidence" value="ECO:0007669"/>
    <property type="project" value="UniProtKB-KW"/>
</dbReference>
<dbReference type="InterPro" id="IPR036048">
    <property type="entry name" value="Interleukin_8-like_sf"/>
</dbReference>
<organism evidence="4 5">
    <name type="scientific">Alosa alosa</name>
    <name type="common">allis shad</name>
    <dbReference type="NCBI Taxonomy" id="278164"/>
    <lineage>
        <taxon>Eukaryota</taxon>
        <taxon>Metazoa</taxon>
        <taxon>Chordata</taxon>
        <taxon>Craniata</taxon>
        <taxon>Vertebrata</taxon>
        <taxon>Euteleostomi</taxon>
        <taxon>Actinopterygii</taxon>
        <taxon>Neopterygii</taxon>
        <taxon>Teleostei</taxon>
        <taxon>Clupei</taxon>
        <taxon>Clupeiformes</taxon>
        <taxon>Clupeoidei</taxon>
        <taxon>Clupeidae</taxon>
        <taxon>Alosa</taxon>
    </lineage>
</organism>
<evidence type="ECO:0000256" key="2">
    <source>
        <dbReference type="SAM" id="SignalP"/>
    </source>
</evidence>
<dbReference type="Gene3D" id="2.40.50.40">
    <property type="match status" value="1"/>
</dbReference>
<evidence type="ECO:0000313" key="4">
    <source>
        <dbReference type="EMBL" id="KAG5261114.1"/>
    </source>
</evidence>
<dbReference type="GO" id="GO:0006955">
    <property type="term" value="P:immune response"/>
    <property type="evidence" value="ECO:0007669"/>
    <property type="project" value="InterPro"/>
</dbReference>
<sequence>MNAIFTVSFFLLVALAALGTESATISRNHRCKCIQNAPDNKCATIKAKMVKRIERFPAGPFCNKEEVIIHFQRGKTLCVDPTAKSIIKLEEIIRLRVAANISPTSTPETMTTADN</sequence>
<dbReference type="InterPro" id="IPR001811">
    <property type="entry name" value="Chemokine_IL8-like_dom"/>
</dbReference>
<accession>A0AAV6FF50</accession>
<evidence type="ECO:0000313" key="5">
    <source>
        <dbReference type="Proteomes" id="UP000823561"/>
    </source>
</evidence>
<comment type="caution">
    <text evidence="4">The sequence shown here is derived from an EMBL/GenBank/DDBJ whole genome shotgun (WGS) entry which is preliminary data.</text>
</comment>
<dbReference type="PRINTS" id="PR00436">
    <property type="entry name" value="INTERLEUKIN8"/>
</dbReference>
<gene>
    <name evidence="4" type="ORF">AALO_G00300190</name>
</gene>
<dbReference type="SUPFAM" id="SSF54117">
    <property type="entry name" value="Interleukin 8-like chemokines"/>
    <property type="match status" value="1"/>
</dbReference>
<feature type="signal peptide" evidence="2">
    <location>
        <begin position="1"/>
        <end position="22"/>
    </location>
</feature>
<protein>
    <recommendedName>
        <fullName evidence="3">Chemokine interleukin-8-like domain-containing protein</fullName>
    </recommendedName>
</protein>
<reference evidence="4" key="1">
    <citation type="submission" date="2020-10" db="EMBL/GenBank/DDBJ databases">
        <title>Chromosome-scale genome assembly of the Allis shad, Alosa alosa.</title>
        <authorList>
            <person name="Margot Z."/>
            <person name="Christophe K."/>
            <person name="Cabau C."/>
            <person name="Louis A."/>
            <person name="Berthelot C."/>
            <person name="Parey E."/>
            <person name="Roest Crollius H."/>
            <person name="Montfort J."/>
            <person name="Robinson-Rechavi M."/>
            <person name="Bucao C."/>
            <person name="Bouchez O."/>
            <person name="Gislard M."/>
            <person name="Lluch J."/>
            <person name="Milhes M."/>
            <person name="Lampietro C."/>
            <person name="Lopez Roques C."/>
            <person name="Donnadieu C."/>
            <person name="Braasch I."/>
            <person name="Desvignes T."/>
            <person name="Postlethwait J."/>
            <person name="Bobe J."/>
            <person name="Guiguen Y."/>
        </authorList>
    </citation>
    <scope>NUCLEOTIDE SEQUENCE</scope>
    <source>
        <strain evidence="4">M-15738</strain>
        <tissue evidence="4">Blood</tissue>
    </source>
</reference>